<dbReference type="Proteomes" id="UP001620626">
    <property type="component" value="Unassembled WGS sequence"/>
</dbReference>
<reference evidence="2 3" key="1">
    <citation type="submission" date="2024-10" db="EMBL/GenBank/DDBJ databases">
        <authorList>
            <person name="Kim D."/>
        </authorList>
    </citation>
    <scope>NUCLEOTIDE SEQUENCE [LARGE SCALE GENOMIC DNA]</scope>
    <source>
        <strain evidence="2">BH-2024</strain>
    </source>
</reference>
<evidence type="ECO:0000313" key="3">
    <source>
        <dbReference type="Proteomes" id="UP001620626"/>
    </source>
</evidence>
<keyword evidence="3" id="KW-1185">Reference proteome</keyword>
<evidence type="ECO:0000256" key="1">
    <source>
        <dbReference type="SAM" id="MobiDB-lite"/>
    </source>
</evidence>
<dbReference type="EMBL" id="JBICBT010000073">
    <property type="protein sequence ID" value="KAL3124446.1"/>
    <property type="molecule type" value="Genomic_DNA"/>
</dbReference>
<dbReference type="AlphaFoldDB" id="A0ABD2MAB9"/>
<name>A0ABD2MAB9_9BILA</name>
<sequence length="503" mass="57503">MLKSPSSFRASPRMDFDSKSPDCLQLCMDVPFPDHPYLIGPRGRKSQYFMTRYKSLIHFPDTNCRQDGVKLNNVLVSGKMKNVEEIRSQIRLRTPIRVVVQLRQFQNCGKVVRRIEEAISQRSLPIRFTYADDFCSGVLKTEWRNEDLLVDFCEEFMNAKLLNKKAPISELFTLAIALLPLINPWNNELSHRLVGNLYEQTGCRVFYPNKEKYVVEPPTYFVKGASVAGLLQSGKYLMGLTMLQVTFHLPPNSAPSVQQQMLDDWQQNLLVHTTIFNPSPNDPLSQYRVTLRSFEFCVNGVYAVRSALLGFKKSVSTPCYDFMKLAKHIIPYTVFCDAKLFYPLYSVDDKNLNWSSDEFFERFYGCPYTLINQPVPLAKAVTYDENANSVSVLTNQMQRKFDLSEGNDSELEQQSSDLELTANTTTSLESSSASSAAAAPLPPPFSQSDFHHHFVHQFPPPVHSITTDINLNTTPQQQQPQFVFFHTVDTNNNNNNNSEEHFY</sequence>
<organism evidence="2 3">
    <name type="scientific">Heterodera trifolii</name>
    <dbReference type="NCBI Taxonomy" id="157864"/>
    <lineage>
        <taxon>Eukaryota</taxon>
        <taxon>Metazoa</taxon>
        <taxon>Ecdysozoa</taxon>
        <taxon>Nematoda</taxon>
        <taxon>Chromadorea</taxon>
        <taxon>Rhabditida</taxon>
        <taxon>Tylenchina</taxon>
        <taxon>Tylenchomorpha</taxon>
        <taxon>Tylenchoidea</taxon>
        <taxon>Heteroderidae</taxon>
        <taxon>Heteroderinae</taxon>
        <taxon>Heterodera</taxon>
    </lineage>
</organism>
<accession>A0ABD2MAB9</accession>
<dbReference type="Gene3D" id="3.30.1370.10">
    <property type="entry name" value="K Homology domain, type 1"/>
    <property type="match status" value="1"/>
</dbReference>
<feature type="compositionally biased region" description="Low complexity" evidence="1">
    <location>
        <begin position="422"/>
        <end position="439"/>
    </location>
</feature>
<dbReference type="InterPro" id="IPR036612">
    <property type="entry name" value="KH_dom_type_1_sf"/>
</dbReference>
<proteinExistence type="predicted"/>
<gene>
    <name evidence="2" type="ORF">niasHT_007729</name>
</gene>
<protein>
    <submittedName>
        <fullName evidence="2">Uncharacterized protein</fullName>
    </submittedName>
</protein>
<feature type="region of interest" description="Disordered" evidence="1">
    <location>
        <begin position="422"/>
        <end position="442"/>
    </location>
</feature>
<dbReference type="SUPFAM" id="SSF54791">
    <property type="entry name" value="Eukaryotic type KH-domain (KH-domain type I)"/>
    <property type="match status" value="1"/>
</dbReference>
<comment type="caution">
    <text evidence="2">The sequence shown here is derived from an EMBL/GenBank/DDBJ whole genome shotgun (WGS) entry which is preliminary data.</text>
</comment>
<evidence type="ECO:0000313" key="2">
    <source>
        <dbReference type="EMBL" id="KAL3124446.1"/>
    </source>
</evidence>